<organism evidence="11">
    <name type="scientific">Magallana gigas</name>
    <name type="common">Pacific oyster</name>
    <name type="synonym">Crassostrea gigas</name>
    <dbReference type="NCBI Taxonomy" id="29159"/>
    <lineage>
        <taxon>Eukaryota</taxon>
        <taxon>Metazoa</taxon>
        <taxon>Spiralia</taxon>
        <taxon>Lophotrochozoa</taxon>
        <taxon>Mollusca</taxon>
        <taxon>Bivalvia</taxon>
        <taxon>Autobranchia</taxon>
        <taxon>Pteriomorphia</taxon>
        <taxon>Ostreida</taxon>
        <taxon>Ostreoidea</taxon>
        <taxon>Ostreidae</taxon>
        <taxon>Magallana</taxon>
    </lineage>
</organism>
<keyword evidence="7 9" id="KW-0472">Membrane</keyword>
<dbReference type="EMBL" id="EF157939">
    <property type="protein sequence ID" value="ABO70331.1"/>
    <property type="molecule type" value="mRNA"/>
</dbReference>
<evidence type="ECO:0000256" key="7">
    <source>
        <dbReference type="ARBA" id="ARBA00023136"/>
    </source>
</evidence>
<dbReference type="PANTHER" id="PTHR23292:SF6">
    <property type="entry name" value="FI16602P1-RELATED"/>
    <property type="match status" value="1"/>
</dbReference>
<reference evidence="11" key="2">
    <citation type="journal article" date="2008" name="Fish Shellfish Immunol.">
        <title>Cloning, characterization and expression analysis of the gene for a putative lipopolysaccharide-induced TNF-alpha factor of the Pacific oyster, Crassostrea gigas.</title>
        <authorList>
            <person name="Park E.M."/>
            <person name="Kim Y.O."/>
            <person name="Nam B.H."/>
            <person name="Kong H.J."/>
            <person name="Kim W.J."/>
            <person name="Lee S.J."/>
            <person name="Kong I.S."/>
            <person name="Choi T.J."/>
        </authorList>
    </citation>
    <scope>NUCLEOTIDE SEQUENCE</scope>
</reference>
<dbReference type="GO" id="GO:0005765">
    <property type="term" value="C:lysosomal membrane"/>
    <property type="evidence" value="ECO:0007669"/>
    <property type="project" value="UniProtKB-SubCell"/>
</dbReference>
<dbReference type="GO" id="GO:0008270">
    <property type="term" value="F:zinc ion binding"/>
    <property type="evidence" value="ECO:0007669"/>
    <property type="project" value="TreeGrafter"/>
</dbReference>
<dbReference type="Pfam" id="PF10601">
    <property type="entry name" value="zf-LITAF-like"/>
    <property type="match status" value="1"/>
</dbReference>
<evidence type="ECO:0000256" key="1">
    <source>
        <dbReference type="ARBA" id="ARBA00004414"/>
    </source>
</evidence>
<feature type="region of interest" description="Disordered" evidence="8">
    <location>
        <begin position="1"/>
        <end position="24"/>
    </location>
</feature>
<accession>A9XBI8</accession>
<keyword evidence="5" id="KW-0479">Metal-binding</keyword>
<dbReference type="AlphaFoldDB" id="A9XBI8"/>
<dbReference type="PROSITE" id="PS51837">
    <property type="entry name" value="LITAF"/>
    <property type="match status" value="1"/>
</dbReference>
<evidence type="ECO:0000256" key="8">
    <source>
        <dbReference type="SAM" id="MobiDB-lite"/>
    </source>
</evidence>
<dbReference type="InterPro" id="IPR006629">
    <property type="entry name" value="LITAF"/>
</dbReference>
<evidence type="ECO:0000313" key="11">
    <source>
        <dbReference type="EMBL" id="ABO70331.1"/>
    </source>
</evidence>
<dbReference type="GO" id="GO:0031902">
    <property type="term" value="C:late endosome membrane"/>
    <property type="evidence" value="ECO:0007669"/>
    <property type="project" value="UniProtKB-SubCell"/>
</dbReference>
<dbReference type="HOGENOM" id="CLU_095549_3_3_1"/>
<evidence type="ECO:0000256" key="9">
    <source>
        <dbReference type="SAM" id="Phobius"/>
    </source>
</evidence>
<reference evidence="11" key="1">
    <citation type="submission" date="2006-12" db="EMBL/GenBank/DDBJ databases">
        <title>Cg-LITAF, the first invertebrate lipopolysaccharide-induced TNF-alpha factor (LITAF): Cloning, characterization and expression analysis of LITAF gene in the Pacific oyster, Crassostrea gigas.</title>
        <authorList>
            <person name="Park E.-M."/>
            <person name="Kim Y.-O."/>
            <person name="Nam B.-H."/>
            <person name="Kong H.J."/>
            <person name="Lee S.-J."/>
            <person name="Kong I.-S."/>
            <person name="Choi T.-J."/>
        </authorList>
    </citation>
    <scope>NUCLEOTIDE SEQUENCE</scope>
</reference>
<comment type="subcellular location">
    <subcellularLocation>
        <location evidence="2">Endosome membrane</location>
        <topology evidence="2">Peripheral membrane protein</topology>
    </subcellularLocation>
    <subcellularLocation>
        <location evidence="1">Late endosome membrane</location>
    </subcellularLocation>
    <subcellularLocation>
        <location evidence="3">Lysosome membrane</location>
        <topology evidence="3">Peripheral membrane protein</topology>
        <orientation evidence="3">Cytoplasmic side</orientation>
    </subcellularLocation>
</comment>
<evidence type="ECO:0000256" key="4">
    <source>
        <dbReference type="ARBA" id="ARBA00005975"/>
    </source>
</evidence>
<keyword evidence="6" id="KW-0862">Zinc</keyword>
<dbReference type="EMBL" id="EF157940">
    <property type="protein sequence ID" value="ABO70332.1"/>
    <property type="molecule type" value="Genomic_DNA"/>
</dbReference>
<dbReference type="InterPro" id="IPR037519">
    <property type="entry name" value="LITAF_fam"/>
</dbReference>
<feature type="compositionally biased region" description="Pro residues" evidence="8">
    <location>
        <begin position="1"/>
        <end position="16"/>
    </location>
</feature>
<evidence type="ECO:0000256" key="3">
    <source>
        <dbReference type="ARBA" id="ARBA00004630"/>
    </source>
</evidence>
<evidence type="ECO:0000256" key="6">
    <source>
        <dbReference type="ARBA" id="ARBA00022833"/>
    </source>
</evidence>
<dbReference type="PANTHER" id="PTHR23292">
    <property type="entry name" value="LIPOPOLYSACCHARIDE-INDUCED TUMOR NECROSIS FACTOR-ALPHA FACTOR"/>
    <property type="match status" value="1"/>
</dbReference>
<dbReference type="SMART" id="SM00714">
    <property type="entry name" value="LITAF"/>
    <property type="match status" value="1"/>
</dbReference>
<gene>
    <name evidence="11" type="primary">LITAF</name>
</gene>
<evidence type="ECO:0000259" key="10">
    <source>
        <dbReference type="PROSITE" id="PS51837"/>
    </source>
</evidence>
<evidence type="ECO:0000256" key="2">
    <source>
        <dbReference type="ARBA" id="ARBA00004481"/>
    </source>
</evidence>
<feature type="transmembrane region" description="Helical" evidence="9">
    <location>
        <begin position="68"/>
        <end position="92"/>
    </location>
</feature>
<name>A9XBI8_MAGGI</name>
<protein>
    <submittedName>
        <fullName evidence="11">Lipopolysaccharide-induced TNF-alpha factor</fullName>
    </submittedName>
</protein>
<sequence>MEKSGPPPSYSGPPPSYQGQTSSSTVVFAQQQPTLVAVQLFRESPVRVTCQYCGSDVFTSTMYETGTITWLACAITAFVGCWLGCCLIPFCVDGCKDVVHSCPNCRQVLGRYDRI</sequence>
<comment type="similarity">
    <text evidence="4">Belongs to the CDIP1/LITAF family.</text>
</comment>
<keyword evidence="9" id="KW-0812">Transmembrane</keyword>
<evidence type="ECO:0000256" key="5">
    <source>
        <dbReference type="ARBA" id="ARBA00022723"/>
    </source>
</evidence>
<feature type="domain" description="LITAF" evidence="10">
    <location>
        <begin position="30"/>
        <end position="114"/>
    </location>
</feature>
<proteinExistence type="evidence at transcript level"/>
<keyword evidence="9" id="KW-1133">Transmembrane helix</keyword>